<dbReference type="SUPFAM" id="SSF52540">
    <property type="entry name" value="P-loop containing nucleoside triphosphate hydrolases"/>
    <property type="match status" value="1"/>
</dbReference>
<dbReference type="CDD" id="cd00268">
    <property type="entry name" value="DEADc"/>
    <property type="match status" value="1"/>
</dbReference>
<evidence type="ECO:0000256" key="2">
    <source>
        <dbReference type="ARBA" id="ARBA00022801"/>
    </source>
</evidence>
<dbReference type="Pfam" id="PF00270">
    <property type="entry name" value="DEAD"/>
    <property type="match status" value="1"/>
</dbReference>
<dbReference type="PANTHER" id="PTHR47959:SF1">
    <property type="entry name" value="ATP-DEPENDENT RNA HELICASE DBPA"/>
    <property type="match status" value="1"/>
</dbReference>
<accession>A0A9D1HVV7</accession>
<reference evidence="9" key="1">
    <citation type="submission" date="2020-10" db="EMBL/GenBank/DDBJ databases">
        <authorList>
            <person name="Gilroy R."/>
        </authorList>
    </citation>
    <scope>NUCLEOTIDE SEQUENCE</scope>
    <source>
        <strain evidence="9">CHK197-8231</strain>
    </source>
</reference>
<evidence type="ECO:0000256" key="6">
    <source>
        <dbReference type="SAM" id="MobiDB-lite"/>
    </source>
</evidence>
<dbReference type="InterPro" id="IPR001650">
    <property type="entry name" value="Helicase_C-like"/>
</dbReference>
<dbReference type="GO" id="GO:0003676">
    <property type="term" value="F:nucleic acid binding"/>
    <property type="evidence" value="ECO:0007669"/>
    <property type="project" value="InterPro"/>
</dbReference>
<feature type="compositionally biased region" description="Basic residues" evidence="6">
    <location>
        <begin position="369"/>
        <end position="388"/>
    </location>
</feature>
<evidence type="ECO:0000256" key="3">
    <source>
        <dbReference type="ARBA" id="ARBA00022806"/>
    </source>
</evidence>
<keyword evidence="2" id="KW-0378">Hydrolase</keyword>
<dbReference type="InterPro" id="IPR027417">
    <property type="entry name" value="P-loop_NTPase"/>
</dbReference>
<gene>
    <name evidence="9" type="ORF">IAD49_06695</name>
</gene>
<dbReference type="SMART" id="SM00490">
    <property type="entry name" value="HELICc"/>
    <property type="match status" value="1"/>
</dbReference>
<proteinExistence type="inferred from homology"/>
<dbReference type="GO" id="GO:0003724">
    <property type="term" value="F:RNA helicase activity"/>
    <property type="evidence" value="ECO:0007669"/>
    <property type="project" value="TreeGrafter"/>
</dbReference>
<dbReference type="Gene3D" id="3.40.50.300">
    <property type="entry name" value="P-loop containing nucleotide triphosphate hydrolases"/>
    <property type="match status" value="2"/>
</dbReference>
<keyword evidence="1" id="KW-0547">Nucleotide-binding</keyword>
<organism evidence="9 10">
    <name type="scientific">Candidatus Fimihabitans intestinipullorum</name>
    <dbReference type="NCBI Taxonomy" id="2840820"/>
    <lineage>
        <taxon>Bacteria</taxon>
        <taxon>Bacillati</taxon>
        <taxon>Mycoplasmatota</taxon>
        <taxon>Mycoplasmatota incertae sedis</taxon>
        <taxon>Candidatus Fimihabitans</taxon>
    </lineage>
</organism>
<evidence type="ECO:0000313" key="10">
    <source>
        <dbReference type="Proteomes" id="UP000824087"/>
    </source>
</evidence>
<keyword evidence="4" id="KW-0067">ATP-binding</keyword>
<dbReference type="GO" id="GO:0016787">
    <property type="term" value="F:hydrolase activity"/>
    <property type="evidence" value="ECO:0007669"/>
    <property type="project" value="UniProtKB-KW"/>
</dbReference>
<dbReference type="Pfam" id="PF00271">
    <property type="entry name" value="Helicase_C"/>
    <property type="match status" value="1"/>
</dbReference>
<name>A0A9D1HVV7_9BACT</name>
<protein>
    <submittedName>
        <fullName evidence="9">DEAD/DEAH box helicase</fullName>
    </submittedName>
</protein>
<dbReference type="PROSITE" id="PS51192">
    <property type="entry name" value="HELICASE_ATP_BIND_1"/>
    <property type="match status" value="1"/>
</dbReference>
<evidence type="ECO:0000259" key="8">
    <source>
        <dbReference type="PROSITE" id="PS51194"/>
    </source>
</evidence>
<dbReference type="EMBL" id="DVML01000040">
    <property type="protein sequence ID" value="HIU23252.1"/>
    <property type="molecule type" value="Genomic_DNA"/>
</dbReference>
<feature type="domain" description="Helicase ATP-binding" evidence="7">
    <location>
        <begin position="32"/>
        <end position="202"/>
    </location>
</feature>
<feature type="region of interest" description="Disordered" evidence="6">
    <location>
        <begin position="360"/>
        <end position="388"/>
    </location>
</feature>
<evidence type="ECO:0000313" key="9">
    <source>
        <dbReference type="EMBL" id="HIU23252.1"/>
    </source>
</evidence>
<dbReference type="InterPro" id="IPR011545">
    <property type="entry name" value="DEAD/DEAH_box_helicase_dom"/>
</dbReference>
<evidence type="ECO:0000259" key="7">
    <source>
        <dbReference type="PROSITE" id="PS51192"/>
    </source>
</evidence>
<dbReference type="InterPro" id="IPR050079">
    <property type="entry name" value="DEAD_box_RNA_helicase"/>
</dbReference>
<keyword evidence="3 9" id="KW-0347">Helicase</keyword>
<dbReference type="InterPro" id="IPR044742">
    <property type="entry name" value="DEAD/DEAH_RhlB"/>
</dbReference>
<evidence type="ECO:0000256" key="1">
    <source>
        <dbReference type="ARBA" id="ARBA00022741"/>
    </source>
</evidence>
<feature type="domain" description="Helicase C-terminal" evidence="8">
    <location>
        <begin position="209"/>
        <end position="369"/>
    </location>
</feature>
<dbReference type="GO" id="GO:0005829">
    <property type="term" value="C:cytosol"/>
    <property type="evidence" value="ECO:0007669"/>
    <property type="project" value="TreeGrafter"/>
</dbReference>
<reference evidence="9" key="2">
    <citation type="journal article" date="2021" name="PeerJ">
        <title>Extensive microbial diversity within the chicken gut microbiome revealed by metagenomics and culture.</title>
        <authorList>
            <person name="Gilroy R."/>
            <person name="Ravi A."/>
            <person name="Getino M."/>
            <person name="Pursley I."/>
            <person name="Horton D.L."/>
            <person name="Alikhan N.F."/>
            <person name="Baker D."/>
            <person name="Gharbi K."/>
            <person name="Hall N."/>
            <person name="Watson M."/>
            <person name="Adriaenssens E.M."/>
            <person name="Foster-Nyarko E."/>
            <person name="Jarju S."/>
            <person name="Secka A."/>
            <person name="Antonio M."/>
            <person name="Oren A."/>
            <person name="Chaudhuri R.R."/>
            <person name="La Ragione R."/>
            <person name="Hildebrand F."/>
            <person name="Pallen M.J."/>
        </authorList>
    </citation>
    <scope>NUCLEOTIDE SEQUENCE</scope>
    <source>
        <strain evidence="9">CHK197-8231</strain>
    </source>
</reference>
<dbReference type="SMART" id="SM00487">
    <property type="entry name" value="DEXDc"/>
    <property type="match status" value="1"/>
</dbReference>
<dbReference type="PANTHER" id="PTHR47959">
    <property type="entry name" value="ATP-DEPENDENT RNA HELICASE RHLE-RELATED"/>
    <property type="match status" value="1"/>
</dbReference>
<comment type="caution">
    <text evidence="9">The sequence shown here is derived from an EMBL/GenBank/DDBJ whole genome shotgun (WGS) entry which is preliminary data.</text>
</comment>
<dbReference type="CDD" id="cd18787">
    <property type="entry name" value="SF2_C_DEAD"/>
    <property type="match status" value="1"/>
</dbReference>
<comment type="similarity">
    <text evidence="5">Belongs to the DEAD box helicase family.</text>
</comment>
<dbReference type="GO" id="GO:0005524">
    <property type="term" value="F:ATP binding"/>
    <property type="evidence" value="ECO:0007669"/>
    <property type="project" value="UniProtKB-KW"/>
</dbReference>
<dbReference type="AlphaFoldDB" id="A0A9D1HVV7"/>
<evidence type="ECO:0000256" key="5">
    <source>
        <dbReference type="ARBA" id="ARBA00038437"/>
    </source>
</evidence>
<sequence>MNRIHLSIHSKLEDYLESHGYQAPTTIQSSVIPLIREKQNILFISPTGSGKTLSYLIPILESINPKLEQTQALVIVPTRELAIQVRDTVRSFEPVTDIQCSVLFGGSNPKSQKEVLKKHVPILVITPGKACELIKTKKLKTEHLSYLVFDEADLLTNKERYRDSEDIVSSLSSNTQMIFCSATKTPKLEAFALNLQLKIIETEEKKNDNIEQSFYRVEESEKYHRLRQILEKEQIFHALIFVRTKSKATRLAQKLTDDHIPAIAFHHDLDKEKRKKVAQMISQNKPLLLVTTDIAARGIDITNLPYVIQYDAADSTETYLHRIGRTGRKNKGKSIIFFTEKEEELKQTIEHKYQVKLKKKKKDDDEKVVKKKKKKKHTKNIGKRHKKK</sequence>
<dbReference type="InterPro" id="IPR014001">
    <property type="entry name" value="Helicase_ATP-bd"/>
</dbReference>
<dbReference type="PROSITE" id="PS51194">
    <property type="entry name" value="HELICASE_CTER"/>
    <property type="match status" value="1"/>
</dbReference>
<dbReference type="Proteomes" id="UP000824087">
    <property type="component" value="Unassembled WGS sequence"/>
</dbReference>
<evidence type="ECO:0000256" key="4">
    <source>
        <dbReference type="ARBA" id="ARBA00022840"/>
    </source>
</evidence>